<organism evidence="2 3">
    <name type="scientific">Azotobacter chroococcum</name>
    <dbReference type="NCBI Taxonomy" id="353"/>
    <lineage>
        <taxon>Bacteria</taxon>
        <taxon>Pseudomonadati</taxon>
        <taxon>Pseudomonadota</taxon>
        <taxon>Gammaproteobacteria</taxon>
        <taxon>Pseudomonadales</taxon>
        <taxon>Pseudomonadaceae</taxon>
        <taxon>Azotobacter</taxon>
    </lineage>
</organism>
<dbReference type="NCBIfam" id="TIGR01453">
    <property type="entry name" value="grpIintron_endo"/>
    <property type="match status" value="1"/>
</dbReference>
<dbReference type="RefSeq" id="WP_131301704.1">
    <property type="nucleotide sequence ID" value="NZ_JBHLST010000009.1"/>
</dbReference>
<dbReference type="GO" id="GO:0004519">
    <property type="term" value="F:endonuclease activity"/>
    <property type="evidence" value="ECO:0007669"/>
    <property type="project" value="UniProtKB-KW"/>
</dbReference>
<dbReference type="SMART" id="SM00465">
    <property type="entry name" value="GIYc"/>
    <property type="match status" value="1"/>
</dbReference>
<dbReference type="Proteomes" id="UP000295169">
    <property type="component" value="Unassembled WGS sequence"/>
</dbReference>
<reference evidence="2 3" key="1">
    <citation type="submission" date="2019-03" db="EMBL/GenBank/DDBJ databases">
        <title>Genomic Encyclopedia of Type Strains, Phase IV (KMG-IV): sequencing the most valuable type-strain genomes for metagenomic binning, comparative biology and taxonomic classification.</title>
        <authorList>
            <person name="Goeker M."/>
        </authorList>
    </citation>
    <scope>NUCLEOTIDE SEQUENCE [LARGE SCALE GENOMIC DNA]</scope>
    <source>
        <strain evidence="2 3">DSM 2286</strain>
    </source>
</reference>
<gene>
    <name evidence="2" type="ORF">EV691_106155</name>
</gene>
<dbReference type="SUPFAM" id="SSF82771">
    <property type="entry name" value="GIY-YIG endonuclease"/>
    <property type="match status" value="1"/>
</dbReference>
<dbReference type="CDD" id="cd10443">
    <property type="entry name" value="GIY-YIG_HE_Tlr8p_PBC-V_like"/>
    <property type="match status" value="1"/>
</dbReference>
<keyword evidence="2" id="KW-0255">Endonuclease</keyword>
<dbReference type="InterPro" id="IPR006350">
    <property type="entry name" value="Intron_endoG1"/>
</dbReference>
<dbReference type="InterPro" id="IPR000305">
    <property type="entry name" value="GIY-YIG_endonuc"/>
</dbReference>
<keyword evidence="2" id="KW-0378">Hydrolase</keyword>
<comment type="caution">
    <text evidence="2">The sequence shown here is derived from an EMBL/GenBank/DDBJ whole genome shotgun (WGS) entry which is preliminary data.</text>
</comment>
<sequence>MPKKKTNEQIIKEFHTIHGDRYDYSLLEYQGARFKVKIICPKHGIFTTLPGHHLKGTGCKKCYFEPQKTSKAEFIKRAQACFEDRYDYSAIDELPASGEKVLIKCREHEIWFNQAWRNHIRGHLGCPKCKSLKLSGPLDLRGSISSARELTEAFITNAKATHGNDYDYSEFTYVTASQPGKIICPSHGDFWQAPSNHLRGTKCPRCSKIITHKRSLKEKCRSLDINYWRTLKRREAGLSEEKILSDGHIRNTREINLITVFGKIYPNLEEAARQLKPPASTMTISRWINKGISPDEAFTKRPNLGGLEGVVYLVTHKETGRQYVGITIQSFEMRWKGHVESAAKDSIKSEHSLHAAIRKFGQDAFTIEVIDHGSMNHDLEIKERSWIKKFNTLVPNGFNISPGGTSGGSTPKPITVDDIKFKSRRLAAEYISGTRKISIDAAKYRLRKNRIDIKKPVNSEKHKTHKNTQR</sequence>
<evidence type="ECO:0000313" key="3">
    <source>
        <dbReference type="Proteomes" id="UP000295169"/>
    </source>
</evidence>
<proteinExistence type="predicted"/>
<dbReference type="Gene3D" id="3.40.1440.10">
    <property type="entry name" value="GIY-YIG endonuclease"/>
    <property type="match status" value="1"/>
</dbReference>
<evidence type="ECO:0000313" key="2">
    <source>
        <dbReference type="EMBL" id="TCL32895.1"/>
    </source>
</evidence>
<accession>A0A4R1PNH0</accession>
<dbReference type="EMBL" id="SMMU01000006">
    <property type="protein sequence ID" value="TCL32895.1"/>
    <property type="molecule type" value="Genomic_DNA"/>
</dbReference>
<dbReference type="InterPro" id="IPR035901">
    <property type="entry name" value="GIY-YIG_endonuc_sf"/>
</dbReference>
<dbReference type="AlphaFoldDB" id="A0A4R1PNH0"/>
<evidence type="ECO:0000259" key="1">
    <source>
        <dbReference type="SMART" id="SM00465"/>
    </source>
</evidence>
<keyword evidence="2" id="KW-0540">Nuclease</keyword>
<protein>
    <submittedName>
        <fullName evidence="2">Group I intron endonuclease</fullName>
    </submittedName>
</protein>
<dbReference type="Pfam" id="PF01541">
    <property type="entry name" value="GIY-YIG"/>
    <property type="match status" value="1"/>
</dbReference>
<feature type="domain" description="GIY-YIG" evidence="1">
    <location>
        <begin position="308"/>
        <end position="404"/>
    </location>
</feature>
<name>A0A4R1PNH0_9GAMM</name>